<keyword evidence="2" id="KW-1185">Reference proteome</keyword>
<feature type="compositionally biased region" description="Basic residues" evidence="1">
    <location>
        <begin position="70"/>
        <end position="80"/>
    </location>
</feature>
<evidence type="ECO:0000313" key="3">
    <source>
        <dbReference type="WBParaSite" id="HCON_00057580-00001"/>
    </source>
</evidence>
<dbReference type="WBParaSite" id="HCON_00057580-00001">
    <property type="protein sequence ID" value="HCON_00057580-00001"/>
    <property type="gene ID" value="HCON_00057580"/>
</dbReference>
<protein>
    <submittedName>
        <fullName evidence="3">Zinc finger domain containing protein</fullName>
    </submittedName>
</protein>
<proteinExistence type="predicted"/>
<dbReference type="AlphaFoldDB" id="A0A7I4Y5B4"/>
<feature type="compositionally biased region" description="Low complexity" evidence="1">
    <location>
        <begin position="83"/>
        <end position="95"/>
    </location>
</feature>
<sequence length="284" mass="32061">FCSSPYCMPLPPQQVYFCRIRNCQRTCGLVHRDSRNKLLSINRISSSLDKVEGSKDPPKKSSTAPTVLEKKKKVKRKGRSQRSTGTKSLTSLSNGSSGGGRQDAINSDVKGNIPPRRMSTFEEVMERAIRKTSKLDIVDTSPIPPSSQKSANEKRKLMAPSVSLDTTTIHFDQPVWDNPELREQLLDSEEEFDLDAVPPPLKEDSLNVDEIISEATHAIDYNPIDHDRQDEMISGWSSEDDDYTTLDLSQIRKEDDHHPDVVPVRKHVFQNARYEMSLDVADHT</sequence>
<feature type="region of interest" description="Disordered" evidence="1">
    <location>
        <begin position="48"/>
        <end position="118"/>
    </location>
</feature>
<organism evidence="2 3">
    <name type="scientific">Haemonchus contortus</name>
    <name type="common">Barber pole worm</name>
    <dbReference type="NCBI Taxonomy" id="6289"/>
    <lineage>
        <taxon>Eukaryota</taxon>
        <taxon>Metazoa</taxon>
        <taxon>Ecdysozoa</taxon>
        <taxon>Nematoda</taxon>
        <taxon>Chromadorea</taxon>
        <taxon>Rhabditida</taxon>
        <taxon>Rhabditina</taxon>
        <taxon>Rhabditomorpha</taxon>
        <taxon>Strongyloidea</taxon>
        <taxon>Trichostrongylidae</taxon>
        <taxon>Haemonchus</taxon>
    </lineage>
</organism>
<name>A0A7I4Y5B4_HAECO</name>
<evidence type="ECO:0000256" key="1">
    <source>
        <dbReference type="SAM" id="MobiDB-lite"/>
    </source>
</evidence>
<accession>A0A7I4Y5B4</accession>
<reference evidence="3" key="1">
    <citation type="submission" date="2020-12" db="UniProtKB">
        <authorList>
            <consortium name="WormBaseParasite"/>
        </authorList>
    </citation>
    <scope>IDENTIFICATION</scope>
    <source>
        <strain evidence="3">MHco3</strain>
    </source>
</reference>
<feature type="region of interest" description="Disordered" evidence="1">
    <location>
        <begin position="133"/>
        <end position="155"/>
    </location>
</feature>
<dbReference type="Proteomes" id="UP000025227">
    <property type="component" value="Unplaced"/>
</dbReference>
<feature type="compositionally biased region" description="Basic and acidic residues" evidence="1">
    <location>
        <begin position="49"/>
        <end position="59"/>
    </location>
</feature>
<dbReference type="OrthoDB" id="5872417at2759"/>
<evidence type="ECO:0000313" key="2">
    <source>
        <dbReference type="Proteomes" id="UP000025227"/>
    </source>
</evidence>